<dbReference type="InterPro" id="IPR043718">
    <property type="entry name" value="DUF5659"/>
</dbReference>
<sequence>MGKDSYETTDIAQAAFLFASGTNLLSIDRSNPRRCVFIFDSPNPELISKWQEGKATTNALAFYNAYQALKARLFRDD</sequence>
<name>X0VQM2_9ZZZZ</name>
<gene>
    <name evidence="2" type="ORF">S01H1_41965</name>
</gene>
<organism evidence="2">
    <name type="scientific">marine sediment metagenome</name>
    <dbReference type="NCBI Taxonomy" id="412755"/>
    <lineage>
        <taxon>unclassified sequences</taxon>
        <taxon>metagenomes</taxon>
        <taxon>ecological metagenomes</taxon>
    </lineage>
</organism>
<reference evidence="2" key="1">
    <citation type="journal article" date="2014" name="Front. Microbiol.">
        <title>High frequency of phylogenetically diverse reductive dehalogenase-homologous genes in deep subseafloor sedimentary metagenomes.</title>
        <authorList>
            <person name="Kawai M."/>
            <person name="Futagami T."/>
            <person name="Toyoda A."/>
            <person name="Takaki Y."/>
            <person name="Nishi S."/>
            <person name="Hori S."/>
            <person name="Arai W."/>
            <person name="Tsubouchi T."/>
            <person name="Morono Y."/>
            <person name="Uchiyama I."/>
            <person name="Ito T."/>
            <person name="Fujiyama A."/>
            <person name="Inagaki F."/>
            <person name="Takami H."/>
        </authorList>
    </citation>
    <scope>NUCLEOTIDE SEQUENCE</scope>
    <source>
        <strain evidence="2">Expedition CK06-06</strain>
    </source>
</reference>
<protein>
    <recommendedName>
        <fullName evidence="1">DUF5659 domain-containing protein</fullName>
    </recommendedName>
</protein>
<evidence type="ECO:0000313" key="2">
    <source>
        <dbReference type="EMBL" id="GAG02866.1"/>
    </source>
</evidence>
<comment type="caution">
    <text evidence="2">The sequence shown here is derived from an EMBL/GenBank/DDBJ whole genome shotgun (WGS) entry which is preliminary data.</text>
</comment>
<dbReference type="AlphaFoldDB" id="X0VQM2"/>
<accession>X0VQM2</accession>
<feature type="domain" description="DUF5659" evidence="1">
    <location>
        <begin position="4"/>
        <end position="73"/>
    </location>
</feature>
<evidence type="ECO:0000259" key="1">
    <source>
        <dbReference type="Pfam" id="PF18903"/>
    </source>
</evidence>
<proteinExistence type="predicted"/>
<dbReference type="EMBL" id="BARS01026638">
    <property type="protein sequence ID" value="GAG02866.1"/>
    <property type="molecule type" value="Genomic_DNA"/>
</dbReference>
<dbReference type="Pfam" id="PF18903">
    <property type="entry name" value="DUF5659"/>
    <property type="match status" value="1"/>
</dbReference>